<dbReference type="Gene3D" id="3.40.50.150">
    <property type="entry name" value="Vaccinia Virus protein VP39"/>
    <property type="match status" value="1"/>
</dbReference>
<evidence type="ECO:0000313" key="2">
    <source>
        <dbReference type="EMBL" id="CUS38779.1"/>
    </source>
</evidence>
<proteinExistence type="predicted"/>
<keyword evidence="1" id="KW-0472">Membrane</keyword>
<name>A0A0S4LS39_9BACT</name>
<evidence type="ECO:0000256" key="1">
    <source>
        <dbReference type="SAM" id="Phobius"/>
    </source>
</evidence>
<dbReference type="OrthoDB" id="9815644at2"/>
<organism evidence="2 3">
    <name type="scientific">Candidatus Nitrospira nitrosa</name>
    <dbReference type="NCBI Taxonomy" id="1742972"/>
    <lineage>
        <taxon>Bacteria</taxon>
        <taxon>Pseudomonadati</taxon>
        <taxon>Nitrospirota</taxon>
        <taxon>Nitrospiria</taxon>
        <taxon>Nitrospirales</taxon>
        <taxon>Nitrospiraceae</taxon>
        <taxon>Nitrospira</taxon>
    </lineage>
</organism>
<keyword evidence="2" id="KW-0808">Transferase</keyword>
<dbReference type="EMBL" id="CZQA01000012">
    <property type="protein sequence ID" value="CUS38779.1"/>
    <property type="molecule type" value="Genomic_DNA"/>
</dbReference>
<keyword evidence="3" id="KW-1185">Reference proteome</keyword>
<keyword evidence="2" id="KW-0489">Methyltransferase</keyword>
<accession>A0A0S4LS39</accession>
<dbReference type="CDD" id="cd02440">
    <property type="entry name" value="AdoMet_MTases"/>
    <property type="match status" value="1"/>
</dbReference>
<dbReference type="PANTHER" id="PTHR43861:SF6">
    <property type="entry name" value="METHYLTRANSFERASE TYPE 11"/>
    <property type="match status" value="1"/>
</dbReference>
<evidence type="ECO:0000313" key="3">
    <source>
        <dbReference type="Proteomes" id="UP000199032"/>
    </source>
</evidence>
<dbReference type="PANTHER" id="PTHR43861">
    <property type="entry name" value="TRANS-ACONITATE 2-METHYLTRANSFERASE-RELATED"/>
    <property type="match status" value="1"/>
</dbReference>
<feature type="transmembrane region" description="Helical" evidence="1">
    <location>
        <begin position="273"/>
        <end position="294"/>
    </location>
</feature>
<dbReference type="Proteomes" id="UP000199032">
    <property type="component" value="Unassembled WGS sequence"/>
</dbReference>
<keyword evidence="1" id="KW-0812">Transmembrane</keyword>
<reference evidence="2 3" key="1">
    <citation type="submission" date="2015-10" db="EMBL/GenBank/DDBJ databases">
        <authorList>
            <person name="Gilbert D.G."/>
        </authorList>
    </citation>
    <scope>NUCLEOTIDE SEQUENCE [LARGE SCALE GENOMIC DNA]</scope>
    <source>
        <strain evidence="2">COMA1</strain>
    </source>
</reference>
<dbReference type="GO" id="GO:0008168">
    <property type="term" value="F:methyltransferase activity"/>
    <property type="evidence" value="ECO:0007669"/>
    <property type="project" value="UniProtKB-KW"/>
</dbReference>
<keyword evidence="1" id="KW-1133">Transmembrane helix</keyword>
<dbReference type="GO" id="GO:0032259">
    <property type="term" value="P:methylation"/>
    <property type="evidence" value="ECO:0007669"/>
    <property type="project" value="UniProtKB-KW"/>
</dbReference>
<dbReference type="InterPro" id="IPR029063">
    <property type="entry name" value="SAM-dependent_MTases_sf"/>
</dbReference>
<dbReference type="Pfam" id="PF13489">
    <property type="entry name" value="Methyltransf_23"/>
    <property type="match status" value="1"/>
</dbReference>
<sequence length="298" mass="33348">MTTRESCIPAQSQMENRVCPICRRSLSRGLTSWHEACDTCAYESAALIPNINLESAHAHIDEISRKSGLMKLRIRNFDKLINEIRFLKGKGALLEIGCAHGWFLEGAQSFFDVYGIEPDQNIYAGTCMKGLNVRLGYFPDVLKTDEVFDVIVFNDVLEHIPDVKGVLSACHRHLSDKGLLVINLPNSKGVFYQVSKLLCKLSLTSFFERLWQKELPSPHVHYFNSANLTRLLRSHDLVVRKTGRLSTVDASGLYSRIAYTGGGNVVRNLAVCLGVILLLPILSILPSDIVYLIAEKKE</sequence>
<gene>
    <name evidence="2" type="ORF">COMA1_60066</name>
</gene>
<protein>
    <submittedName>
        <fullName evidence="2">Methyltransferase family 18</fullName>
    </submittedName>
</protein>
<dbReference type="AlphaFoldDB" id="A0A0S4LS39"/>
<dbReference type="STRING" id="1742972.COMA1_60066"/>
<dbReference type="SUPFAM" id="SSF53335">
    <property type="entry name" value="S-adenosyl-L-methionine-dependent methyltransferases"/>
    <property type="match status" value="1"/>
</dbReference>